<proteinExistence type="predicted"/>
<sequence>MSFLWPGNFVAIKTKFLLAFLIFSGNLPAVETHVVGHVDDEVTSREGSPSLYDQIEYEREWRDPRYVRRPRAKVQSNRGTNISY</sequence>
<dbReference type="AlphaFoldDB" id="A0A090E199"/>
<dbReference type="Proteomes" id="UP000031552">
    <property type="component" value="Unassembled WGS sequence"/>
</dbReference>
<protein>
    <submittedName>
        <fullName evidence="1">Uncharacterized protein</fullName>
    </submittedName>
</protein>
<gene>
    <name evidence="1" type="ORF">CSEC_1733</name>
</gene>
<dbReference type="EMBL" id="CCEJ010000008">
    <property type="protein sequence ID" value="CDR34544.1"/>
    <property type="molecule type" value="Genomic_DNA"/>
</dbReference>
<dbReference type="STRING" id="1437425.CSEC_1733"/>
<accession>A0A090E199</accession>
<comment type="caution">
    <text evidence="1">The sequence shown here is derived from an EMBL/GenBank/DDBJ whole genome shotgun (WGS) entry which is preliminary data.</text>
</comment>
<reference evidence="1" key="2">
    <citation type="submission" date="2014-09" db="EMBL/GenBank/DDBJ databases">
        <title>Criblamydia sequanensis harbors a mega-plasmid encoding arsenite resistance.</title>
        <authorList>
            <person name="Bertelli C."/>
            <person name="Goesmann A."/>
            <person name="Greub G."/>
        </authorList>
    </citation>
    <scope>NUCLEOTIDE SEQUENCE [LARGE SCALE GENOMIC DNA]</scope>
    <source>
        <strain evidence="1">CRIB-18</strain>
    </source>
</reference>
<reference evidence="1" key="1">
    <citation type="submission" date="2013-12" db="EMBL/GenBank/DDBJ databases">
        <authorList>
            <person name="Linke B."/>
        </authorList>
    </citation>
    <scope>NUCLEOTIDE SEQUENCE [LARGE SCALE GENOMIC DNA]</scope>
    <source>
        <strain evidence="1">CRIB-18</strain>
    </source>
</reference>
<organism evidence="1 2">
    <name type="scientific">Candidatus Criblamydia sequanensis CRIB-18</name>
    <dbReference type="NCBI Taxonomy" id="1437425"/>
    <lineage>
        <taxon>Bacteria</taxon>
        <taxon>Pseudomonadati</taxon>
        <taxon>Chlamydiota</taxon>
        <taxon>Chlamydiia</taxon>
        <taxon>Parachlamydiales</taxon>
        <taxon>Candidatus Criblamydiaceae</taxon>
        <taxon>Candidatus Criblamydia</taxon>
    </lineage>
</organism>
<evidence type="ECO:0000313" key="1">
    <source>
        <dbReference type="EMBL" id="CDR34544.1"/>
    </source>
</evidence>
<keyword evidence="2" id="KW-1185">Reference proteome</keyword>
<dbReference type="RefSeq" id="WP_041018063.1">
    <property type="nucleotide sequence ID" value="NZ_CCEJ010000008.1"/>
</dbReference>
<name>A0A090E199_9BACT</name>
<evidence type="ECO:0000313" key="2">
    <source>
        <dbReference type="Proteomes" id="UP000031552"/>
    </source>
</evidence>